<dbReference type="PRINTS" id="PR01217">
    <property type="entry name" value="PRICHEXTENSN"/>
</dbReference>
<name>A0ABW2IMR2_9PROT</name>
<accession>A0ABW2IMR2</accession>
<sequence length="382" mass="41622">MARLNTGQLSIETRRVSRRPLSHAALLFLASASMAFVSGCDLLLEPENVPASPRPTPSSTPTQTPEPIETTTPTPDVDEDVEPDVDVEQPVPTDETIPKVPDDEPATPPTEEPTPEPTPEPTQTPTPTPTSPEPEPTETPSPEPSETPTPAPIPTNNVSPAFSYHPPGDLEPNSGLGAKDPTIYVPDMLFPIKQARAYPQSQVYRYGGGIGGGDQCDPRNFTASWRDNFCENRSSRTTSPYCPSAGVHVGQDIRVGTPEGCRAERSLLPSERKRYVVVAAEDGYISNIGSYTVNVRAGGRIYRYMHMNMKALEVSLGQQVKAGDPLGYVSNDFGGTPTTLHLHFEIKHNTSEYGWTWAPPYTSLVKAYERREQAPGEMVVEE</sequence>
<feature type="compositionally biased region" description="Pro residues" evidence="1">
    <location>
        <begin position="106"/>
        <end position="153"/>
    </location>
</feature>
<keyword evidence="4" id="KW-1185">Reference proteome</keyword>
<gene>
    <name evidence="3" type="ORF">ACFQS8_11545</name>
</gene>
<feature type="compositionally biased region" description="Acidic residues" evidence="1">
    <location>
        <begin position="76"/>
        <end position="87"/>
    </location>
</feature>
<dbReference type="CDD" id="cd12797">
    <property type="entry name" value="M23_peptidase"/>
    <property type="match status" value="1"/>
</dbReference>
<protein>
    <submittedName>
        <fullName evidence="3">Peptidoglycan DD-metalloendopeptidase family protein</fullName>
    </submittedName>
</protein>
<feature type="region of interest" description="Disordered" evidence="1">
    <location>
        <begin position="47"/>
        <end position="178"/>
    </location>
</feature>
<organism evidence="3 4">
    <name type="scientific">Hirschia litorea</name>
    <dbReference type="NCBI Taxonomy" id="1199156"/>
    <lineage>
        <taxon>Bacteria</taxon>
        <taxon>Pseudomonadati</taxon>
        <taxon>Pseudomonadota</taxon>
        <taxon>Alphaproteobacteria</taxon>
        <taxon>Hyphomonadales</taxon>
        <taxon>Hyphomonadaceae</taxon>
        <taxon>Hirschia</taxon>
    </lineage>
</organism>
<reference evidence="4" key="1">
    <citation type="journal article" date="2019" name="Int. J. Syst. Evol. Microbiol.">
        <title>The Global Catalogue of Microorganisms (GCM) 10K type strain sequencing project: providing services to taxonomists for standard genome sequencing and annotation.</title>
        <authorList>
            <consortium name="The Broad Institute Genomics Platform"/>
            <consortium name="The Broad Institute Genome Sequencing Center for Infectious Disease"/>
            <person name="Wu L."/>
            <person name="Ma J."/>
        </authorList>
    </citation>
    <scope>NUCLEOTIDE SEQUENCE [LARGE SCALE GENOMIC DNA]</scope>
    <source>
        <strain evidence="4">CCUG 51308</strain>
    </source>
</reference>
<dbReference type="Pfam" id="PF01551">
    <property type="entry name" value="Peptidase_M23"/>
    <property type="match status" value="1"/>
</dbReference>
<evidence type="ECO:0000256" key="1">
    <source>
        <dbReference type="SAM" id="MobiDB-lite"/>
    </source>
</evidence>
<dbReference type="Proteomes" id="UP001596492">
    <property type="component" value="Unassembled WGS sequence"/>
</dbReference>
<dbReference type="PANTHER" id="PTHR21666">
    <property type="entry name" value="PEPTIDASE-RELATED"/>
    <property type="match status" value="1"/>
</dbReference>
<comment type="caution">
    <text evidence="3">The sequence shown here is derived from an EMBL/GenBank/DDBJ whole genome shotgun (WGS) entry which is preliminary data.</text>
</comment>
<dbReference type="SUPFAM" id="SSF51261">
    <property type="entry name" value="Duplicated hybrid motif"/>
    <property type="match status" value="1"/>
</dbReference>
<evidence type="ECO:0000313" key="4">
    <source>
        <dbReference type="Proteomes" id="UP001596492"/>
    </source>
</evidence>
<evidence type="ECO:0000313" key="3">
    <source>
        <dbReference type="EMBL" id="MFC7292254.1"/>
    </source>
</evidence>
<evidence type="ECO:0000259" key="2">
    <source>
        <dbReference type="Pfam" id="PF01551"/>
    </source>
</evidence>
<dbReference type="RefSeq" id="WP_382167539.1">
    <property type="nucleotide sequence ID" value="NZ_JBHTBR010000005.1"/>
</dbReference>
<dbReference type="InterPro" id="IPR016047">
    <property type="entry name" value="M23ase_b-sheet_dom"/>
</dbReference>
<feature type="compositionally biased region" description="Low complexity" evidence="1">
    <location>
        <begin position="59"/>
        <end position="75"/>
    </location>
</feature>
<feature type="domain" description="M23ase beta-sheet core" evidence="2">
    <location>
        <begin position="277"/>
        <end position="351"/>
    </location>
</feature>
<dbReference type="Gene3D" id="2.70.70.10">
    <property type="entry name" value="Glucose Permease (Domain IIA)"/>
    <property type="match status" value="1"/>
</dbReference>
<dbReference type="PANTHER" id="PTHR21666:SF270">
    <property type="entry name" value="MUREIN HYDROLASE ACTIVATOR ENVC"/>
    <property type="match status" value="1"/>
</dbReference>
<dbReference type="EMBL" id="JBHTBR010000005">
    <property type="protein sequence ID" value="MFC7292254.1"/>
    <property type="molecule type" value="Genomic_DNA"/>
</dbReference>
<dbReference type="InterPro" id="IPR011055">
    <property type="entry name" value="Dup_hybrid_motif"/>
</dbReference>
<proteinExistence type="predicted"/>
<dbReference type="InterPro" id="IPR050570">
    <property type="entry name" value="Cell_wall_metabolism_enzyme"/>
</dbReference>